<dbReference type="Proteomes" id="UP000585665">
    <property type="component" value="Unassembled WGS sequence"/>
</dbReference>
<dbReference type="SUPFAM" id="SSF53335">
    <property type="entry name" value="S-adenosyl-L-methionine-dependent methyltransferases"/>
    <property type="match status" value="1"/>
</dbReference>
<comment type="caution">
    <text evidence="2">The sequence shown here is derived from an EMBL/GenBank/DDBJ whole genome shotgun (WGS) entry which is preliminary data.</text>
</comment>
<feature type="region of interest" description="Disordered" evidence="1">
    <location>
        <begin position="1"/>
        <end position="20"/>
    </location>
</feature>
<proteinExistence type="predicted"/>
<protein>
    <submittedName>
        <fullName evidence="2">Uncharacterized protein</fullName>
    </submittedName>
</protein>
<sequence length="294" mass="31866">MDTTGDRARKTPARPNPLRSRKGMEAVSALLLRLGASAPEAVIERLVADPSAMEDVCRELAGGASIEKYRKLATTSNIMESGRVEADYAYVGLPDEAQGCDFDTGFRDHMAPRLGKRAESFAVMFDHLRRCERPLIVETGCLRVPDNWEGDGQSTFQFDWFAREHAGQVVTVDINPDSIDSSRRACSGVTSTILNDSVAALHMLGSLAARPAALIYLDSFDLDTSNPMPSAIHHATEMMAARGLIGPGTLICVDDFDVPPLGPGGKGLIVDQFMHGVRADVLFSGYQKVWRVAA</sequence>
<dbReference type="InterPro" id="IPR029063">
    <property type="entry name" value="SAM-dependent_MTases_sf"/>
</dbReference>
<keyword evidence="3" id="KW-1185">Reference proteome</keyword>
<organism evidence="2 3">
    <name type="scientific">Ameyamaea chiangmaiensis</name>
    <dbReference type="NCBI Taxonomy" id="442969"/>
    <lineage>
        <taxon>Bacteria</taxon>
        <taxon>Pseudomonadati</taxon>
        <taxon>Pseudomonadota</taxon>
        <taxon>Alphaproteobacteria</taxon>
        <taxon>Acetobacterales</taxon>
        <taxon>Acetobacteraceae</taxon>
        <taxon>Ameyamaea</taxon>
    </lineage>
</organism>
<name>A0A850PA57_9PROT</name>
<evidence type="ECO:0000313" key="2">
    <source>
        <dbReference type="EMBL" id="NVN39206.1"/>
    </source>
</evidence>
<accession>A0A850PA57</accession>
<evidence type="ECO:0000256" key="1">
    <source>
        <dbReference type="SAM" id="MobiDB-lite"/>
    </source>
</evidence>
<evidence type="ECO:0000313" key="3">
    <source>
        <dbReference type="Proteomes" id="UP000585665"/>
    </source>
</evidence>
<gene>
    <name evidence="2" type="ORF">HUK82_01315</name>
</gene>
<dbReference type="EMBL" id="JABXXR010000004">
    <property type="protein sequence ID" value="NVN39206.1"/>
    <property type="molecule type" value="Genomic_DNA"/>
</dbReference>
<dbReference type="RefSeq" id="WP_176612221.1">
    <property type="nucleotide sequence ID" value="NZ_JABXXR010000004.1"/>
</dbReference>
<dbReference type="AlphaFoldDB" id="A0A850PA57"/>
<reference evidence="2 3" key="1">
    <citation type="submission" date="2020-06" db="EMBL/GenBank/DDBJ databases">
        <title>Description of novel acetic acid bacteria.</title>
        <authorList>
            <person name="Sombolestani A."/>
        </authorList>
    </citation>
    <scope>NUCLEOTIDE SEQUENCE [LARGE SCALE GENOMIC DNA]</scope>
    <source>
        <strain evidence="2 3">LMG 27010</strain>
    </source>
</reference>
<dbReference type="Gene3D" id="3.40.50.150">
    <property type="entry name" value="Vaccinia Virus protein VP39"/>
    <property type="match status" value="1"/>
</dbReference>